<dbReference type="SMART" id="SM00304">
    <property type="entry name" value="HAMP"/>
    <property type="match status" value="1"/>
</dbReference>
<proteinExistence type="predicted"/>
<evidence type="ECO:0000259" key="16">
    <source>
        <dbReference type="PROSITE" id="PS50885"/>
    </source>
</evidence>
<dbReference type="InterPro" id="IPR003594">
    <property type="entry name" value="HATPase_dom"/>
</dbReference>
<evidence type="ECO:0000256" key="3">
    <source>
        <dbReference type="ARBA" id="ARBA00012438"/>
    </source>
</evidence>
<gene>
    <name evidence="17" type="ORF">M3202_15480</name>
</gene>
<evidence type="ECO:0000256" key="4">
    <source>
        <dbReference type="ARBA" id="ARBA00022475"/>
    </source>
</evidence>
<dbReference type="CDD" id="cd00082">
    <property type="entry name" value="HisKA"/>
    <property type="match status" value="1"/>
</dbReference>
<dbReference type="InterPro" id="IPR005467">
    <property type="entry name" value="His_kinase_dom"/>
</dbReference>
<keyword evidence="12" id="KW-0902">Two-component regulatory system</keyword>
<name>A0A9X2DRQ4_9BACI</name>
<dbReference type="FunFam" id="3.30.565.10:FF:000006">
    <property type="entry name" value="Sensor histidine kinase WalK"/>
    <property type="match status" value="1"/>
</dbReference>
<comment type="catalytic activity">
    <reaction evidence="1">
        <text>ATP + protein L-histidine = ADP + protein N-phospho-L-histidine.</text>
        <dbReference type="EC" id="2.7.13.3"/>
    </reaction>
</comment>
<evidence type="ECO:0000256" key="2">
    <source>
        <dbReference type="ARBA" id="ARBA00004651"/>
    </source>
</evidence>
<dbReference type="Proteomes" id="UP001139179">
    <property type="component" value="Unassembled WGS sequence"/>
</dbReference>
<dbReference type="SMART" id="SM00387">
    <property type="entry name" value="HATPase_c"/>
    <property type="match status" value="1"/>
</dbReference>
<feature type="domain" description="Histidine kinase" evidence="15">
    <location>
        <begin position="243"/>
        <end position="461"/>
    </location>
</feature>
<keyword evidence="8" id="KW-0547">Nucleotide-binding</keyword>
<dbReference type="PANTHER" id="PTHR45528:SF1">
    <property type="entry name" value="SENSOR HISTIDINE KINASE CPXA"/>
    <property type="match status" value="1"/>
</dbReference>
<dbReference type="Gene3D" id="3.30.565.10">
    <property type="entry name" value="Histidine kinase-like ATPase, C-terminal domain"/>
    <property type="match status" value="1"/>
</dbReference>
<evidence type="ECO:0000256" key="5">
    <source>
        <dbReference type="ARBA" id="ARBA00022553"/>
    </source>
</evidence>
<keyword evidence="10" id="KW-0067">ATP-binding</keyword>
<dbReference type="Pfam" id="PF00672">
    <property type="entry name" value="HAMP"/>
    <property type="match status" value="1"/>
</dbReference>
<accession>A0A9X2DRQ4</accession>
<evidence type="ECO:0000313" key="17">
    <source>
        <dbReference type="EMBL" id="MCM3715471.1"/>
    </source>
</evidence>
<dbReference type="Pfam" id="PF00512">
    <property type="entry name" value="HisKA"/>
    <property type="match status" value="1"/>
</dbReference>
<dbReference type="InterPro" id="IPR003661">
    <property type="entry name" value="HisK_dim/P_dom"/>
</dbReference>
<dbReference type="PROSITE" id="PS50885">
    <property type="entry name" value="HAMP"/>
    <property type="match status" value="1"/>
</dbReference>
<dbReference type="SUPFAM" id="SSF55874">
    <property type="entry name" value="ATPase domain of HSP90 chaperone/DNA topoisomerase II/histidine kinase"/>
    <property type="match status" value="1"/>
</dbReference>
<organism evidence="17 18">
    <name type="scientific">Halalkalibacter oceani</name>
    <dbReference type="NCBI Taxonomy" id="1653776"/>
    <lineage>
        <taxon>Bacteria</taxon>
        <taxon>Bacillati</taxon>
        <taxon>Bacillota</taxon>
        <taxon>Bacilli</taxon>
        <taxon>Bacillales</taxon>
        <taxon>Bacillaceae</taxon>
        <taxon>Halalkalibacter</taxon>
    </lineage>
</organism>
<keyword evidence="7 14" id="KW-0812">Transmembrane</keyword>
<dbReference type="InterPro" id="IPR036890">
    <property type="entry name" value="HATPase_C_sf"/>
</dbReference>
<dbReference type="PRINTS" id="PR00344">
    <property type="entry name" value="BCTRLSENSOR"/>
</dbReference>
<dbReference type="EC" id="2.7.13.3" evidence="3"/>
<evidence type="ECO:0000313" key="18">
    <source>
        <dbReference type="Proteomes" id="UP001139179"/>
    </source>
</evidence>
<comment type="subcellular location">
    <subcellularLocation>
        <location evidence="2">Cell membrane</location>
        <topology evidence="2">Multi-pass membrane protein</topology>
    </subcellularLocation>
</comment>
<keyword evidence="5" id="KW-0597">Phosphoprotein</keyword>
<comment type="caution">
    <text evidence="17">The sequence shown here is derived from an EMBL/GenBank/DDBJ whole genome shotgun (WGS) entry which is preliminary data.</text>
</comment>
<keyword evidence="6" id="KW-0808">Transferase</keyword>
<keyword evidence="11 14" id="KW-1133">Transmembrane helix</keyword>
<evidence type="ECO:0000256" key="8">
    <source>
        <dbReference type="ARBA" id="ARBA00022741"/>
    </source>
</evidence>
<evidence type="ECO:0000256" key="6">
    <source>
        <dbReference type="ARBA" id="ARBA00022679"/>
    </source>
</evidence>
<dbReference type="InterPro" id="IPR003660">
    <property type="entry name" value="HAMP_dom"/>
</dbReference>
<evidence type="ECO:0000256" key="1">
    <source>
        <dbReference type="ARBA" id="ARBA00000085"/>
    </source>
</evidence>
<evidence type="ECO:0000256" key="11">
    <source>
        <dbReference type="ARBA" id="ARBA00022989"/>
    </source>
</evidence>
<feature type="transmembrane region" description="Helical" evidence="14">
    <location>
        <begin position="12"/>
        <end position="35"/>
    </location>
</feature>
<dbReference type="SMART" id="SM00388">
    <property type="entry name" value="HisKA"/>
    <property type="match status" value="1"/>
</dbReference>
<dbReference type="FunFam" id="1.10.287.130:FF:000001">
    <property type="entry name" value="Two-component sensor histidine kinase"/>
    <property type="match status" value="1"/>
</dbReference>
<dbReference type="GO" id="GO:0000155">
    <property type="term" value="F:phosphorelay sensor kinase activity"/>
    <property type="evidence" value="ECO:0007669"/>
    <property type="project" value="InterPro"/>
</dbReference>
<dbReference type="EMBL" id="JAMBOL010000015">
    <property type="protein sequence ID" value="MCM3715471.1"/>
    <property type="molecule type" value="Genomic_DNA"/>
</dbReference>
<dbReference type="PROSITE" id="PS50109">
    <property type="entry name" value="HIS_KIN"/>
    <property type="match status" value="1"/>
</dbReference>
<dbReference type="InterPro" id="IPR004358">
    <property type="entry name" value="Sig_transdc_His_kin-like_C"/>
</dbReference>
<keyword evidence="13 14" id="KW-0472">Membrane</keyword>
<keyword evidence="4" id="KW-1003">Cell membrane</keyword>
<sequence length="472" mass="53450">MNRIDIKLGATMILLIITILFPLGFVINQIFYTFYIQQSQEETLTLSTQYASLINDSTVENRLEVVEVAARMSNQKMLIIEDEGELWANANLELSDEDITFLLSLLNESDHHPFLTNSFQTTAGVTYLATASLIEVNGTQGHIIVFSSLESILQSMQTVQYLIFISVVGSLLVGIGLAYFISRKLSQPLIKMEKAARQIAKGELDTRVQERSNDEVGSLAGAINDLAADLNFVNKQRREFFANISHELQTPITYLKGYAKVLRKGLWKTEDEKNQYLTIIEDEANRLSYLVNDLFDLAKMDDGRFKLHLEEIELEQLMKQVINKTAYRASEKNLSLRFESNLIKGTSIMADPLRMEQVLLNIVENAVRYTTEGSIVVSVYSTSESIQIKVEDTGMGIEKEELTYIFERFYRVEKSRSRDFGGTGLGLTIVKQLVELHKGTIHIDSEIGQGTIVTIMLPNSKDKRELMINEKI</sequence>
<dbReference type="RefSeq" id="WP_251224215.1">
    <property type="nucleotide sequence ID" value="NZ_JAMBOL010000015.1"/>
</dbReference>
<evidence type="ECO:0000256" key="12">
    <source>
        <dbReference type="ARBA" id="ARBA00023012"/>
    </source>
</evidence>
<evidence type="ECO:0000256" key="10">
    <source>
        <dbReference type="ARBA" id="ARBA00022840"/>
    </source>
</evidence>
<dbReference type="Gene3D" id="1.10.287.130">
    <property type="match status" value="1"/>
</dbReference>
<feature type="domain" description="HAMP" evidence="16">
    <location>
        <begin position="183"/>
        <end position="235"/>
    </location>
</feature>
<dbReference type="Gene3D" id="6.10.340.10">
    <property type="match status" value="1"/>
</dbReference>
<evidence type="ECO:0000256" key="14">
    <source>
        <dbReference type="SAM" id="Phobius"/>
    </source>
</evidence>
<protein>
    <recommendedName>
        <fullName evidence="3">histidine kinase</fullName>
        <ecNumber evidence="3">2.7.13.3</ecNumber>
    </recommendedName>
</protein>
<dbReference type="GO" id="GO:0005886">
    <property type="term" value="C:plasma membrane"/>
    <property type="evidence" value="ECO:0007669"/>
    <property type="project" value="UniProtKB-SubCell"/>
</dbReference>
<dbReference type="SUPFAM" id="SSF47384">
    <property type="entry name" value="Homodimeric domain of signal transducing histidine kinase"/>
    <property type="match status" value="1"/>
</dbReference>
<reference evidence="17" key="1">
    <citation type="submission" date="2022-05" db="EMBL/GenBank/DDBJ databases">
        <title>Comparative Genomics of Spacecraft Associated Microbes.</title>
        <authorList>
            <person name="Tran M.T."/>
            <person name="Wright A."/>
            <person name="Seuylemezian A."/>
            <person name="Eisen J."/>
            <person name="Coil D."/>
        </authorList>
    </citation>
    <scope>NUCLEOTIDE SEQUENCE</scope>
    <source>
        <strain evidence="17">214.1.1</strain>
    </source>
</reference>
<dbReference type="PANTHER" id="PTHR45528">
    <property type="entry name" value="SENSOR HISTIDINE KINASE CPXA"/>
    <property type="match status" value="1"/>
</dbReference>
<dbReference type="InterPro" id="IPR036097">
    <property type="entry name" value="HisK_dim/P_sf"/>
</dbReference>
<evidence type="ECO:0000256" key="9">
    <source>
        <dbReference type="ARBA" id="ARBA00022777"/>
    </source>
</evidence>
<dbReference type="AlphaFoldDB" id="A0A9X2DRQ4"/>
<dbReference type="CDD" id="cd06225">
    <property type="entry name" value="HAMP"/>
    <property type="match status" value="1"/>
</dbReference>
<dbReference type="InterPro" id="IPR050398">
    <property type="entry name" value="HssS/ArlS-like"/>
</dbReference>
<dbReference type="SUPFAM" id="SSF158472">
    <property type="entry name" value="HAMP domain-like"/>
    <property type="match status" value="1"/>
</dbReference>
<evidence type="ECO:0000256" key="13">
    <source>
        <dbReference type="ARBA" id="ARBA00023136"/>
    </source>
</evidence>
<keyword evidence="18" id="KW-1185">Reference proteome</keyword>
<dbReference type="Pfam" id="PF02518">
    <property type="entry name" value="HATPase_c"/>
    <property type="match status" value="1"/>
</dbReference>
<evidence type="ECO:0000259" key="15">
    <source>
        <dbReference type="PROSITE" id="PS50109"/>
    </source>
</evidence>
<keyword evidence="9 17" id="KW-0418">Kinase</keyword>
<dbReference type="GO" id="GO:0005524">
    <property type="term" value="F:ATP binding"/>
    <property type="evidence" value="ECO:0007669"/>
    <property type="project" value="UniProtKB-KW"/>
</dbReference>
<evidence type="ECO:0000256" key="7">
    <source>
        <dbReference type="ARBA" id="ARBA00022692"/>
    </source>
</evidence>
<feature type="transmembrane region" description="Helical" evidence="14">
    <location>
        <begin position="161"/>
        <end position="182"/>
    </location>
</feature>